<comment type="caution">
    <text evidence="2">The sequence shown here is derived from an EMBL/GenBank/DDBJ whole genome shotgun (WGS) entry which is preliminary data.</text>
</comment>
<feature type="transmembrane region" description="Helical" evidence="1">
    <location>
        <begin position="21"/>
        <end position="41"/>
    </location>
</feature>
<keyword evidence="1" id="KW-0472">Membrane</keyword>
<keyword evidence="1" id="KW-0812">Transmembrane</keyword>
<evidence type="ECO:0000313" key="2">
    <source>
        <dbReference type="EMBL" id="KAG7302374.1"/>
    </source>
</evidence>
<feature type="transmembrane region" description="Helical" evidence="1">
    <location>
        <begin position="107"/>
        <end position="126"/>
    </location>
</feature>
<dbReference type="Proteomes" id="UP000823941">
    <property type="component" value="Chromosome 18"/>
</dbReference>
<feature type="transmembrane region" description="Helical" evidence="1">
    <location>
        <begin position="53"/>
        <end position="70"/>
    </location>
</feature>
<reference evidence="2 3" key="1">
    <citation type="submission" date="2021-06" db="EMBL/GenBank/DDBJ databases">
        <title>A haploid diamondback moth (Plutella xylostella L.) genome assembly resolves 31 chromosomes and identifies a diamide resistance mutation.</title>
        <authorList>
            <person name="Ward C.M."/>
            <person name="Perry K.D."/>
            <person name="Baker G."/>
            <person name="Powis K."/>
            <person name="Heckel D.G."/>
            <person name="Baxter S.W."/>
        </authorList>
    </citation>
    <scope>NUCLEOTIDE SEQUENCE [LARGE SCALE GENOMIC DNA]</scope>
    <source>
        <strain evidence="2 3">LV</strain>
        <tissue evidence="2">Single pupa</tissue>
    </source>
</reference>
<keyword evidence="3" id="KW-1185">Reference proteome</keyword>
<keyword evidence="1" id="KW-1133">Transmembrane helix</keyword>
<name>A0ABQ7QC70_PLUXY</name>
<proteinExistence type="predicted"/>
<protein>
    <submittedName>
        <fullName evidence="2">Uncharacterized protein</fullName>
    </submittedName>
</protein>
<dbReference type="EMBL" id="JAHIBW010000018">
    <property type="protein sequence ID" value="KAG7302374.1"/>
    <property type="molecule type" value="Genomic_DNA"/>
</dbReference>
<organism evidence="2 3">
    <name type="scientific">Plutella xylostella</name>
    <name type="common">Diamondback moth</name>
    <name type="synonym">Plutella maculipennis</name>
    <dbReference type="NCBI Taxonomy" id="51655"/>
    <lineage>
        <taxon>Eukaryota</taxon>
        <taxon>Metazoa</taxon>
        <taxon>Ecdysozoa</taxon>
        <taxon>Arthropoda</taxon>
        <taxon>Hexapoda</taxon>
        <taxon>Insecta</taxon>
        <taxon>Pterygota</taxon>
        <taxon>Neoptera</taxon>
        <taxon>Endopterygota</taxon>
        <taxon>Lepidoptera</taxon>
        <taxon>Glossata</taxon>
        <taxon>Ditrysia</taxon>
        <taxon>Yponomeutoidea</taxon>
        <taxon>Plutellidae</taxon>
        <taxon>Plutella</taxon>
    </lineage>
</organism>
<gene>
    <name evidence="2" type="ORF">JYU34_013882</name>
</gene>
<sequence length="136" mass="15493">MCDDRLPLPRMQRCLCTELKTGCLIWGWTQLVLAILGISTLRSYSDNAYHHSIVYPTLGVGIVLSILLLVGLHSHTALLVQIYYFVFLFFVVLCVISFVLFVIDRDVIASMSVVVTGAYNFIVVVYTRSCFYTMYY</sequence>
<evidence type="ECO:0000313" key="3">
    <source>
        <dbReference type="Proteomes" id="UP000823941"/>
    </source>
</evidence>
<accession>A0ABQ7QC70</accession>
<evidence type="ECO:0000256" key="1">
    <source>
        <dbReference type="SAM" id="Phobius"/>
    </source>
</evidence>
<feature type="transmembrane region" description="Helical" evidence="1">
    <location>
        <begin position="82"/>
        <end position="101"/>
    </location>
</feature>